<gene>
    <name evidence="3" type="ORF">GCK72_015230</name>
</gene>
<accession>A0A6A5GTI5</accession>
<feature type="compositionally biased region" description="Polar residues" evidence="1">
    <location>
        <begin position="25"/>
        <end position="36"/>
    </location>
</feature>
<proteinExistence type="predicted"/>
<organism evidence="3 4">
    <name type="scientific">Caenorhabditis remanei</name>
    <name type="common">Caenorhabditis vulgaris</name>
    <dbReference type="NCBI Taxonomy" id="31234"/>
    <lineage>
        <taxon>Eukaryota</taxon>
        <taxon>Metazoa</taxon>
        <taxon>Ecdysozoa</taxon>
        <taxon>Nematoda</taxon>
        <taxon>Chromadorea</taxon>
        <taxon>Rhabditida</taxon>
        <taxon>Rhabditina</taxon>
        <taxon>Rhabditomorpha</taxon>
        <taxon>Rhabditoidea</taxon>
        <taxon>Rhabditidae</taxon>
        <taxon>Peloderinae</taxon>
        <taxon>Caenorhabditis</taxon>
    </lineage>
</organism>
<comment type="caution">
    <text evidence="3">The sequence shown here is derived from an EMBL/GenBank/DDBJ whole genome shotgun (WGS) entry which is preliminary data.</text>
</comment>
<feature type="region of interest" description="Disordered" evidence="1">
    <location>
        <begin position="1"/>
        <end position="54"/>
    </location>
</feature>
<evidence type="ECO:0000256" key="1">
    <source>
        <dbReference type="SAM" id="MobiDB-lite"/>
    </source>
</evidence>
<name>A0A6A5GTI5_CAERE</name>
<dbReference type="RefSeq" id="XP_053585486.1">
    <property type="nucleotide sequence ID" value="XM_053730714.1"/>
</dbReference>
<dbReference type="KEGG" id="crq:GCK72_015230"/>
<sequence>MTSASAKTGATSQVSASGSKIGGEQSENSQITQRSLYGNVKPPKMSEESLPKPNKNLEHLERKLKGSLRCGVGCLVVGVILASGLIFLAFLAFRENVIFPDIPDMKEFMTVHNG</sequence>
<dbReference type="GeneID" id="78775979"/>
<evidence type="ECO:0000313" key="4">
    <source>
        <dbReference type="Proteomes" id="UP000483820"/>
    </source>
</evidence>
<feature type="compositionally biased region" description="Polar residues" evidence="1">
    <location>
        <begin position="1"/>
        <end position="18"/>
    </location>
</feature>
<dbReference type="EMBL" id="WUAV01000004">
    <property type="protein sequence ID" value="KAF1758770.1"/>
    <property type="molecule type" value="Genomic_DNA"/>
</dbReference>
<evidence type="ECO:0000313" key="3">
    <source>
        <dbReference type="EMBL" id="KAF1758770.1"/>
    </source>
</evidence>
<reference evidence="3 4" key="1">
    <citation type="submission" date="2019-12" db="EMBL/GenBank/DDBJ databases">
        <title>Chromosome-level assembly of the Caenorhabditis remanei genome.</title>
        <authorList>
            <person name="Teterina A.A."/>
            <person name="Willis J.H."/>
            <person name="Phillips P.C."/>
        </authorList>
    </citation>
    <scope>NUCLEOTIDE SEQUENCE [LARGE SCALE GENOMIC DNA]</scope>
    <source>
        <strain evidence="3 4">PX506</strain>
        <tissue evidence="3">Whole organism</tissue>
    </source>
</reference>
<dbReference type="CTD" id="78775979"/>
<keyword evidence="2" id="KW-0472">Membrane</keyword>
<protein>
    <submittedName>
        <fullName evidence="3">Uncharacterized protein</fullName>
    </submittedName>
</protein>
<feature type="compositionally biased region" description="Basic and acidic residues" evidence="1">
    <location>
        <begin position="44"/>
        <end position="54"/>
    </location>
</feature>
<keyword evidence="2" id="KW-1133">Transmembrane helix</keyword>
<keyword evidence="2" id="KW-0812">Transmembrane</keyword>
<dbReference type="Proteomes" id="UP000483820">
    <property type="component" value="Chromosome IV"/>
</dbReference>
<evidence type="ECO:0000256" key="2">
    <source>
        <dbReference type="SAM" id="Phobius"/>
    </source>
</evidence>
<dbReference type="AlphaFoldDB" id="A0A6A5GTI5"/>
<feature type="transmembrane region" description="Helical" evidence="2">
    <location>
        <begin position="72"/>
        <end position="93"/>
    </location>
</feature>